<feature type="transmembrane region" description="Helical" evidence="1">
    <location>
        <begin position="58"/>
        <end position="80"/>
    </location>
</feature>
<organism evidence="2 4">
    <name type="scientific">Medicago truncatula</name>
    <name type="common">Barrel medic</name>
    <name type="synonym">Medicago tribuloides</name>
    <dbReference type="NCBI Taxonomy" id="3880"/>
    <lineage>
        <taxon>Eukaryota</taxon>
        <taxon>Viridiplantae</taxon>
        <taxon>Streptophyta</taxon>
        <taxon>Embryophyta</taxon>
        <taxon>Tracheophyta</taxon>
        <taxon>Spermatophyta</taxon>
        <taxon>Magnoliopsida</taxon>
        <taxon>eudicotyledons</taxon>
        <taxon>Gunneridae</taxon>
        <taxon>Pentapetalae</taxon>
        <taxon>rosids</taxon>
        <taxon>fabids</taxon>
        <taxon>Fabales</taxon>
        <taxon>Fabaceae</taxon>
        <taxon>Papilionoideae</taxon>
        <taxon>50 kb inversion clade</taxon>
        <taxon>NPAAA clade</taxon>
        <taxon>Hologalegina</taxon>
        <taxon>IRL clade</taxon>
        <taxon>Trifolieae</taxon>
        <taxon>Medicago</taxon>
    </lineage>
</organism>
<dbReference type="PANTHER" id="PTHR36617:SF5">
    <property type="entry name" value="OS05G0421675 PROTEIN"/>
    <property type="match status" value="1"/>
</dbReference>
<name>G7JG00_MEDTR</name>
<accession>A0A0C3WW57</accession>
<accession>G7JG00</accession>
<dbReference type="PANTHER" id="PTHR36617">
    <property type="entry name" value="PROTEIN, PUTATIVE-RELATED"/>
    <property type="match status" value="1"/>
</dbReference>
<evidence type="ECO:0000313" key="4">
    <source>
        <dbReference type="Proteomes" id="UP000002051"/>
    </source>
</evidence>
<dbReference type="PaxDb" id="3880-AES63684"/>
<keyword evidence="1 2" id="KW-0812">Transmembrane</keyword>
<dbReference type="EnsemblPlants" id="AES88225">
    <property type="protein sequence ID" value="AES88225"/>
    <property type="gene ID" value="MTR_4g051010"/>
</dbReference>
<reference evidence="3" key="3">
    <citation type="submission" date="2015-04" db="UniProtKB">
        <authorList>
            <consortium name="EnsemblPlants"/>
        </authorList>
    </citation>
    <scope>IDENTIFICATION</scope>
    <source>
        <strain evidence="3">cv. Jemalong A17</strain>
    </source>
</reference>
<feature type="transmembrane region" description="Helical" evidence="1">
    <location>
        <begin position="32"/>
        <end position="52"/>
    </location>
</feature>
<keyword evidence="1" id="KW-1133">Transmembrane helix</keyword>
<reference evidence="2 4" key="2">
    <citation type="journal article" date="2014" name="BMC Genomics">
        <title>An improved genome release (version Mt4.0) for the model legume Medicago truncatula.</title>
        <authorList>
            <person name="Tang H."/>
            <person name="Krishnakumar V."/>
            <person name="Bidwell S."/>
            <person name="Rosen B."/>
            <person name="Chan A."/>
            <person name="Zhou S."/>
            <person name="Gentzbittel L."/>
            <person name="Childs K.L."/>
            <person name="Yandell M."/>
            <person name="Gundlach H."/>
            <person name="Mayer K.F."/>
            <person name="Schwartz D.C."/>
            <person name="Town C.D."/>
        </authorList>
    </citation>
    <scope>GENOME REANNOTATION</scope>
    <source>
        <strain evidence="3 4">cv. Jemalong A17</strain>
    </source>
</reference>
<protein>
    <submittedName>
        <fullName evidence="2">Transmembrane protein, putative</fullName>
    </submittedName>
</protein>
<reference evidence="2 4" key="1">
    <citation type="journal article" date="2011" name="Nature">
        <title>The Medicago genome provides insight into the evolution of rhizobial symbioses.</title>
        <authorList>
            <person name="Young N.D."/>
            <person name="Debelle F."/>
            <person name="Oldroyd G.E."/>
            <person name="Geurts R."/>
            <person name="Cannon S.B."/>
            <person name="Udvardi M.K."/>
            <person name="Benedito V.A."/>
            <person name="Mayer K.F."/>
            <person name="Gouzy J."/>
            <person name="Schoof H."/>
            <person name="Van de Peer Y."/>
            <person name="Proost S."/>
            <person name="Cook D.R."/>
            <person name="Meyers B.C."/>
            <person name="Spannagl M."/>
            <person name="Cheung F."/>
            <person name="De Mita S."/>
            <person name="Krishnakumar V."/>
            <person name="Gundlach H."/>
            <person name="Zhou S."/>
            <person name="Mudge J."/>
            <person name="Bharti A.K."/>
            <person name="Murray J.D."/>
            <person name="Naoumkina M.A."/>
            <person name="Rosen B."/>
            <person name="Silverstein K.A."/>
            <person name="Tang H."/>
            <person name="Rombauts S."/>
            <person name="Zhao P.X."/>
            <person name="Zhou P."/>
            <person name="Barbe V."/>
            <person name="Bardou P."/>
            <person name="Bechner M."/>
            <person name="Bellec A."/>
            <person name="Berger A."/>
            <person name="Berges H."/>
            <person name="Bidwell S."/>
            <person name="Bisseling T."/>
            <person name="Choisne N."/>
            <person name="Couloux A."/>
            <person name="Denny R."/>
            <person name="Deshpande S."/>
            <person name="Dai X."/>
            <person name="Doyle J.J."/>
            <person name="Dudez A.M."/>
            <person name="Farmer A.D."/>
            <person name="Fouteau S."/>
            <person name="Franken C."/>
            <person name="Gibelin C."/>
            <person name="Gish J."/>
            <person name="Goldstein S."/>
            <person name="Gonzalez A.J."/>
            <person name="Green P.J."/>
            <person name="Hallab A."/>
            <person name="Hartog M."/>
            <person name="Hua A."/>
            <person name="Humphray S.J."/>
            <person name="Jeong D.H."/>
            <person name="Jing Y."/>
            <person name="Jocker A."/>
            <person name="Kenton S.M."/>
            <person name="Kim D.J."/>
            <person name="Klee K."/>
            <person name="Lai H."/>
            <person name="Lang C."/>
            <person name="Lin S."/>
            <person name="Macmil S.L."/>
            <person name="Magdelenat G."/>
            <person name="Matthews L."/>
            <person name="McCorrison J."/>
            <person name="Monaghan E.L."/>
            <person name="Mun J.H."/>
            <person name="Najar F.Z."/>
            <person name="Nicholson C."/>
            <person name="Noirot C."/>
            <person name="O'Bleness M."/>
            <person name="Paule C.R."/>
            <person name="Poulain J."/>
            <person name="Prion F."/>
            <person name="Qin B."/>
            <person name="Qu C."/>
            <person name="Retzel E.F."/>
            <person name="Riddle C."/>
            <person name="Sallet E."/>
            <person name="Samain S."/>
            <person name="Samson N."/>
            <person name="Sanders I."/>
            <person name="Saurat O."/>
            <person name="Scarpelli C."/>
            <person name="Schiex T."/>
            <person name="Segurens B."/>
            <person name="Severin A.J."/>
            <person name="Sherrier D.J."/>
            <person name="Shi R."/>
            <person name="Sims S."/>
            <person name="Singer S.R."/>
            <person name="Sinharoy S."/>
            <person name="Sterck L."/>
            <person name="Viollet A."/>
            <person name="Wang B.B."/>
            <person name="Wang K."/>
            <person name="Wang M."/>
            <person name="Wang X."/>
            <person name="Warfsmann J."/>
            <person name="Weissenbach J."/>
            <person name="White D.D."/>
            <person name="White J.D."/>
            <person name="Wiley G.B."/>
            <person name="Wincker P."/>
            <person name="Xing Y."/>
            <person name="Yang L."/>
            <person name="Yao Z."/>
            <person name="Ying F."/>
            <person name="Zhai J."/>
            <person name="Zhou L."/>
            <person name="Zuber A."/>
            <person name="Denarie J."/>
            <person name="Dixon R.A."/>
            <person name="May G.D."/>
            <person name="Schwartz D.C."/>
            <person name="Rogers J."/>
            <person name="Quetier F."/>
            <person name="Town C.D."/>
            <person name="Roe B.A."/>
        </authorList>
    </citation>
    <scope>NUCLEOTIDE SEQUENCE [LARGE SCALE GENOMIC DNA]</scope>
    <source>
        <strain evidence="2">A17</strain>
        <strain evidence="3 4">cv. Jemalong A17</strain>
    </source>
</reference>
<evidence type="ECO:0000313" key="2">
    <source>
        <dbReference type="EMBL" id="AES88225.2"/>
    </source>
</evidence>
<dbReference type="HOGENOM" id="CLU_1121528_0_0_1"/>
<evidence type="ECO:0000256" key="1">
    <source>
        <dbReference type="SAM" id="Phobius"/>
    </source>
</evidence>
<keyword evidence="1" id="KW-0472">Membrane</keyword>
<keyword evidence="4" id="KW-1185">Reference proteome</keyword>
<sequence length="248" mass="28826">MSNGVMPCVLGPTSFNLKFWANILISDEHQNVVVFMMIFIWVHHVLHLGSSLPTLRRVYLLLKMTDLLCFCFLLFTYYTVHKAWKWRRRLWAWEEEELEECRALLTDVSLQDFVSDRWVWLPDPLVGYSVLGSYHMLTSRDVPLRDPASSLIWLLRDRLPTKANLVQRRVLDSEASLCVSDCGMSETAQRLFLSCDAFSSLWPLMRNWLGILGVDTNVLLDHFLQFVNLTGGGKVVRDFLQLIWLLCV</sequence>
<proteinExistence type="predicted"/>
<evidence type="ECO:0000313" key="3">
    <source>
        <dbReference type="EnsemblPlants" id="AES88225"/>
    </source>
</evidence>
<dbReference type="EMBL" id="CM001220">
    <property type="protein sequence ID" value="AES88225.2"/>
    <property type="molecule type" value="Genomic_DNA"/>
</dbReference>
<dbReference type="Proteomes" id="UP000002051">
    <property type="component" value="Chromosome 4"/>
</dbReference>
<dbReference type="AlphaFoldDB" id="G7JG00"/>
<gene>
    <name evidence="2" type="ordered locus">MTR_4g051010</name>
</gene>